<evidence type="ECO:0000313" key="1">
    <source>
        <dbReference type="EMBL" id="QVW25323.1"/>
    </source>
</evidence>
<dbReference type="EMBL" id="CP075566">
    <property type="protein sequence ID" value="QVW25323.1"/>
    <property type="molecule type" value="Genomic_DNA"/>
</dbReference>
<keyword evidence="2" id="KW-1185">Reference proteome</keyword>
<gene>
    <name evidence="1" type="ORF">KJF94_07040</name>
</gene>
<organism evidence="1 2">
    <name type="scientific">Pseudomonas hormoni</name>
    <dbReference type="NCBI Taxonomy" id="3093767"/>
    <lineage>
        <taxon>Bacteria</taxon>
        <taxon>Pseudomonadati</taxon>
        <taxon>Pseudomonadota</taxon>
        <taxon>Gammaproteobacteria</taxon>
        <taxon>Pseudomonadales</taxon>
        <taxon>Pseudomonadaceae</taxon>
        <taxon>Pseudomonas</taxon>
    </lineage>
</organism>
<evidence type="ECO:0000313" key="2">
    <source>
        <dbReference type="Proteomes" id="UP000681155"/>
    </source>
</evidence>
<accession>A0ABX8F3C1</accession>
<dbReference type="Proteomes" id="UP000681155">
    <property type="component" value="Chromosome"/>
</dbReference>
<dbReference type="RefSeq" id="WP_214382170.1">
    <property type="nucleotide sequence ID" value="NZ_CP075566.1"/>
</dbReference>
<reference evidence="1 2" key="1">
    <citation type="submission" date="2021-05" db="EMBL/GenBank/DDBJ databases">
        <title>Complete genome of the cytokinin-producing biocontrol strain Pseudomonas fluorescens G20-18.</title>
        <authorList>
            <person name="Nielsen T.K."/>
            <person name="Mekureyaw M.F."/>
            <person name="Hansen L.H."/>
            <person name="Nicolaisen M.H."/>
            <person name="Roitsch T.G."/>
            <person name="Hennessy R.C."/>
        </authorList>
    </citation>
    <scope>NUCLEOTIDE SEQUENCE [LARGE SCALE GENOMIC DNA]</scope>
    <source>
        <strain evidence="1 2">G20-18</strain>
    </source>
</reference>
<name>A0ABX8F3C1_9PSED</name>
<sequence length="145" mass="16098">MDFTRDPEGFFTYITSVKRDWDRASSRFLGLVEHWQDLSLNHFAGVTSITAKERSIEGEVLGKQFFIELSPISADKAGLAEAILFLRKSGGSKSELGRFNISRDGAIFSANGSLLVDPEIQGYSYKIFSTVLQAVLEAPTPFELK</sequence>
<proteinExistence type="predicted"/>
<protein>
    <submittedName>
        <fullName evidence="1">Uncharacterized protein</fullName>
    </submittedName>
</protein>